<proteinExistence type="predicted"/>
<feature type="non-terminal residue" evidence="1">
    <location>
        <position position="125"/>
    </location>
</feature>
<comment type="caution">
    <text evidence="1">The sequence shown here is derived from an EMBL/GenBank/DDBJ whole genome shotgun (WGS) entry which is preliminary data.</text>
</comment>
<dbReference type="AlphaFoldDB" id="X1JEX4"/>
<organism evidence="1">
    <name type="scientific">marine sediment metagenome</name>
    <dbReference type="NCBI Taxonomy" id="412755"/>
    <lineage>
        <taxon>unclassified sequences</taxon>
        <taxon>metagenomes</taxon>
        <taxon>ecological metagenomes</taxon>
    </lineage>
</organism>
<gene>
    <name evidence="1" type="ORF">S03H2_70301</name>
</gene>
<evidence type="ECO:0008006" key="2">
    <source>
        <dbReference type="Google" id="ProtNLM"/>
    </source>
</evidence>
<reference evidence="1" key="1">
    <citation type="journal article" date="2014" name="Front. Microbiol.">
        <title>High frequency of phylogenetically diverse reductive dehalogenase-homologous genes in deep subseafloor sedimentary metagenomes.</title>
        <authorList>
            <person name="Kawai M."/>
            <person name="Futagami T."/>
            <person name="Toyoda A."/>
            <person name="Takaki Y."/>
            <person name="Nishi S."/>
            <person name="Hori S."/>
            <person name="Arai W."/>
            <person name="Tsubouchi T."/>
            <person name="Morono Y."/>
            <person name="Uchiyama I."/>
            <person name="Ito T."/>
            <person name="Fujiyama A."/>
            <person name="Inagaki F."/>
            <person name="Takami H."/>
        </authorList>
    </citation>
    <scope>NUCLEOTIDE SEQUENCE</scope>
    <source>
        <strain evidence="1">Expedition CK06-06</strain>
    </source>
</reference>
<evidence type="ECO:0000313" key="1">
    <source>
        <dbReference type="EMBL" id="GAH92522.1"/>
    </source>
</evidence>
<name>X1JEX4_9ZZZZ</name>
<dbReference type="EMBL" id="BARU01046683">
    <property type="protein sequence ID" value="GAH92522.1"/>
    <property type="molecule type" value="Genomic_DNA"/>
</dbReference>
<sequence>GSFGVLWQRNYIERFDVLFLVTKFQWQQLQEEYKKMAEGKKIFKIGYPKIDKYISVKERDKSKGHNNITLFYGPTYHREISSIFEFLPTIVGMCQRNNYRLIIKLHPFLYYKHNYDESGGVDWPE</sequence>
<accession>X1JEX4</accession>
<protein>
    <recommendedName>
        <fullName evidence="2">CDP-glycerol:poly(Glycerophosphate) glycerophosphotransferase</fullName>
    </recommendedName>
</protein>
<feature type="non-terminal residue" evidence="1">
    <location>
        <position position="1"/>
    </location>
</feature>